<gene>
    <name evidence="4" type="primary">chiA</name>
    <name evidence="4" type="ORF">EHSB41UT_01042</name>
</gene>
<dbReference type="SMART" id="SM01276">
    <property type="entry name" value="M60-like"/>
    <property type="match status" value="1"/>
</dbReference>
<feature type="domain" description="Cadherin" evidence="2">
    <location>
        <begin position="52"/>
        <end position="145"/>
    </location>
</feature>
<dbReference type="GO" id="GO:0016020">
    <property type="term" value="C:membrane"/>
    <property type="evidence" value="ECO:0007669"/>
    <property type="project" value="InterPro"/>
</dbReference>
<keyword evidence="4" id="KW-0378">Hydrolase</keyword>
<dbReference type="Gene3D" id="3.40.390.80">
    <property type="entry name" value="Peptidase M60, enhancin-like domain 2"/>
    <property type="match status" value="1"/>
</dbReference>
<protein>
    <submittedName>
        <fullName evidence="4">Chitinase A</fullName>
        <ecNumber evidence="4">3.2.1.14</ecNumber>
    </submittedName>
</protein>
<dbReference type="RefSeq" id="WP_207626568.1">
    <property type="nucleotide sequence ID" value="NZ_CBCSCN010000001.1"/>
</dbReference>
<organism evidence="4 5">
    <name type="scientific">Parendozoicomonas haliclonae</name>
    <dbReference type="NCBI Taxonomy" id="1960125"/>
    <lineage>
        <taxon>Bacteria</taxon>
        <taxon>Pseudomonadati</taxon>
        <taxon>Pseudomonadota</taxon>
        <taxon>Gammaproteobacteria</taxon>
        <taxon>Oceanospirillales</taxon>
        <taxon>Endozoicomonadaceae</taxon>
        <taxon>Parendozoicomonas</taxon>
    </lineage>
</organism>
<accession>A0A1X7AGM5</accession>
<dbReference type="PANTHER" id="PTHR15730">
    <property type="entry name" value="EXPERIMENTAL AUTOIMMUNE PROSTATITIS ANTIGEN 2-RELATED"/>
    <property type="match status" value="1"/>
</dbReference>
<dbReference type="Pfam" id="PF17963">
    <property type="entry name" value="Big_9"/>
    <property type="match status" value="1"/>
</dbReference>
<feature type="domain" description="Peptidase M60" evidence="3">
    <location>
        <begin position="1253"/>
        <end position="1553"/>
    </location>
</feature>
<dbReference type="InterPro" id="IPR015919">
    <property type="entry name" value="Cadherin-like_sf"/>
</dbReference>
<dbReference type="PROSITE" id="PS50268">
    <property type="entry name" value="CADHERIN_2"/>
    <property type="match status" value="2"/>
</dbReference>
<proteinExistence type="predicted"/>
<feature type="region of interest" description="Disordered" evidence="1">
    <location>
        <begin position="23"/>
        <end position="46"/>
    </location>
</feature>
<dbReference type="Pfam" id="PF17291">
    <property type="entry name" value="M60-like_N"/>
    <property type="match status" value="1"/>
</dbReference>
<dbReference type="Pfam" id="PF13322">
    <property type="entry name" value="DUF4092"/>
    <property type="match status" value="1"/>
</dbReference>
<dbReference type="InterPro" id="IPR025385">
    <property type="entry name" value="DUF4092"/>
</dbReference>
<evidence type="ECO:0000313" key="4">
    <source>
        <dbReference type="EMBL" id="SMA39456.1"/>
    </source>
</evidence>
<reference evidence="4 5" key="1">
    <citation type="submission" date="2017-03" db="EMBL/GenBank/DDBJ databases">
        <authorList>
            <person name="Afonso C.L."/>
            <person name="Miller P.J."/>
            <person name="Scott M.A."/>
            <person name="Spackman E."/>
            <person name="Goraichik I."/>
            <person name="Dimitrov K.M."/>
            <person name="Suarez D.L."/>
            <person name="Swayne D.E."/>
        </authorList>
    </citation>
    <scope>NUCLEOTIDE SEQUENCE [LARGE SCALE GENOMIC DNA]</scope>
    <source>
        <strain evidence="4">SB41UT1</strain>
    </source>
</reference>
<dbReference type="InterPro" id="IPR002126">
    <property type="entry name" value="Cadherin-like_dom"/>
</dbReference>
<keyword evidence="5" id="KW-1185">Reference proteome</keyword>
<dbReference type="PANTHER" id="PTHR15730:SF5">
    <property type="entry name" value="SI:CH211-210B2.2-RELATED"/>
    <property type="match status" value="1"/>
</dbReference>
<dbReference type="Pfam" id="PF13402">
    <property type="entry name" value="Peptidase_M60"/>
    <property type="match status" value="1"/>
</dbReference>
<dbReference type="NCBIfam" id="NF037974">
    <property type="entry name" value="SslE_AcfD_Zn_LP"/>
    <property type="match status" value="1"/>
</dbReference>
<evidence type="ECO:0000259" key="3">
    <source>
        <dbReference type="PROSITE" id="PS51723"/>
    </source>
</evidence>
<name>A0A1X7AGM5_9GAMM</name>
<dbReference type="EMBL" id="FWPT01000002">
    <property type="protein sequence ID" value="SMA39456.1"/>
    <property type="molecule type" value="Genomic_DNA"/>
</dbReference>
<dbReference type="SUPFAM" id="SSF49313">
    <property type="entry name" value="Cadherin-like"/>
    <property type="match status" value="2"/>
</dbReference>
<dbReference type="GO" id="GO:0007156">
    <property type="term" value="P:homophilic cell adhesion via plasma membrane adhesion molecules"/>
    <property type="evidence" value="ECO:0007669"/>
    <property type="project" value="InterPro"/>
</dbReference>
<dbReference type="InterPro" id="IPR051244">
    <property type="entry name" value="TCAF"/>
</dbReference>
<sequence length="1676" mass="184643">MFKKSLLSLCVATLLSGCFDGGGGSSHAPVTPEPPPTVPDNHAPTIAPISTQSLKADSTLSIQVKASDADGDDIHYDIINRPLWAVIDGNGFITLSPSTKHVGNHTVTIRASDDSLSSTSSFDVTVTPIGMTPVDPDTANHAPVIDKVDAQTINAGSSLIIQIKATDSNGDKLAYSLIDGPGWASIDESGKLALSPTTEDMSTDAYELTVKVSDGSLSSSMKVSVTVNPLATDLEPPTTATYKGKLSFNNKTLMGDISCEGSPLSDAGEFPFTVTNGEKSISCSFGEVSDLVTVDFSFSDLLGKAGDPSPEYIRNFDLKADGDLGIDADDAYKLLNNISTCSTESDKICLDELDSYDIQNLYRSGDKEAIEAFLNPVVAEEGEQPSAHVDPEQAPAVTEGTSNNLNSSFVSANAESAYQYVPARESKPLTKSKLTMPDGTTPLIGVQYFSQSANGVTDENGEFDYLWGENLVFGIDTFTLGEVKGNKVNYTLNDLSSNEQVQLNLQTLVDRYDIGTSQASSEKVREVFAQYPNVINELINLTLPNGAVNEECLEAKLPPEICTTPKEFDNQFTQGLTQQIDLALKTTRTRYASSPRSLLRAGSGNYVTESLTDIFAGVDQFHIFHDNFSWYAAGFPRAMRNFNLTNEAFPVLMPRNDNNHWQKYGEEAAWSRGSGKDKKAYIVDATTINADSDVIMHRPPEISKETATYNLPTIAAGLIGTKGKVVFLGNAMYTSVLSCPDNYWASGDLHINAEIQECYYQAKHNPEAQASDLRNDQGSMKTFFSNLLTWLAPEYNNGEKSLKIVTNIEKGHAFRFDGSNDQGLIYDFFINKSFNQLEVERMERSGFVGITPENAPVLLLQSFEIKIQNKDEDYDTRAVVSDISQPKLTEDDVTALIEYVNAGGNIIFFDALKEQNPAPIARLADAAGLSIGGANQAILSQTRCGNSIWCWTDTPNLHAVDQYDIVVYERYADTSKIVINPNGTVEWPEDVDMPSLEIPTYEVLEEDGKTSVHSAFHVVTNEAEKFVKLEELKRFFPGVPLCRDEYQYEVNCIEVRKGHGIPVHSDRRRPEFTRYEMSQDVVGSMVKAANLGENINRLLAHEIYFRSGGKEGVRLSKAELTSTYDNLSVWLWNDTQYEYAIDSGAGDELGFKRAVEILNCYTNGLHGGGSACNNATQDLLTANGMLDANGELKPSYPLNWMEKPLTRIMLGRSFWDMDIRVDTSFYPGRPTGDGGSESITIHTQGQGVSYSSGNMQSTGLWAPQHQSVTVSGGVPATITIALVDDITGRSQHELALRRPSRVQKSWAYNGSSLTIDEIPYGGLIYIQPHEAHEDDLATFNFTKVLKASLWQNGEWGNPINEDVPLAEIDTGHFIYTTHVNNVANTDMPKFVADLNFFAEEASNFYGRDEKTTDGMHRRFTYEDLKGFRHRMVNDVQISIGAAHSGYPVMNTSFETDRTTVPTNPLDDWLIWHEVGHNLASTPFSFTGSTEVTNNILALYMQEQREGDKGYMERIEGTLRKVEPWLNRHNGHGWSEGDSAMRLAMFGQLKLWAEDHFKIEEHYPNADERPEVFGADQGWNMYKLAHRKAREGGLDNYCSASSTGLSQGDLMMTCLSWLSEYDLSDYFKTWNPSEAKADLPDGGADYSGGLTDKGFQAVTSMGFDKPAKSPRSYTSVR</sequence>
<dbReference type="Gene3D" id="2.60.40.10">
    <property type="entry name" value="Immunoglobulins"/>
    <property type="match status" value="2"/>
</dbReference>
<dbReference type="InterPro" id="IPR013783">
    <property type="entry name" value="Ig-like_fold"/>
</dbReference>
<dbReference type="InterPro" id="IPR035423">
    <property type="entry name" value="M60-like_N"/>
</dbReference>
<dbReference type="InterPro" id="IPR031161">
    <property type="entry name" value="Peptidase_M60_dom"/>
</dbReference>
<dbReference type="Pfam" id="PF05345">
    <property type="entry name" value="He_PIG"/>
    <property type="match status" value="1"/>
</dbReference>
<feature type="domain" description="Cadherin" evidence="2">
    <location>
        <begin position="156"/>
        <end position="239"/>
    </location>
</feature>
<evidence type="ECO:0000259" key="2">
    <source>
        <dbReference type="PROSITE" id="PS50268"/>
    </source>
</evidence>
<dbReference type="CDD" id="cd11304">
    <property type="entry name" value="Cadherin_repeat"/>
    <property type="match status" value="1"/>
</dbReference>
<keyword evidence="4" id="KW-0326">Glycosidase</keyword>
<dbReference type="PROSITE" id="PS51723">
    <property type="entry name" value="PEPTIDASE_M60"/>
    <property type="match status" value="1"/>
</dbReference>
<dbReference type="Gene3D" id="1.10.390.30">
    <property type="entry name" value="Peptidase M60, enhancin-like domain 3"/>
    <property type="match status" value="1"/>
</dbReference>
<dbReference type="GO" id="GO:0008843">
    <property type="term" value="F:endochitinase activity"/>
    <property type="evidence" value="ECO:0007669"/>
    <property type="project" value="UniProtKB-EC"/>
</dbReference>
<dbReference type="InterPro" id="IPR042279">
    <property type="entry name" value="Pep_M60_3"/>
</dbReference>
<evidence type="ECO:0000256" key="1">
    <source>
        <dbReference type="SAM" id="MobiDB-lite"/>
    </source>
</evidence>
<dbReference type="PROSITE" id="PS51257">
    <property type="entry name" value="PROKAR_LIPOPROTEIN"/>
    <property type="match status" value="1"/>
</dbReference>
<dbReference type="GO" id="GO:0005509">
    <property type="term" value="F:calcium ion binding"/>
    <property type="evidence" value="ECO:0007669"/>
    <property type="project" value="InterPro"/>
</dbReference>
<dbReference type="EC" id="3.2.1.14" evidence="4"/>
<evidence type="ECO:0000313" key="5">
    <source>
        <dbReference type="Proteomes" id="UP000196573"/>
    </source>
</evidence>
<dbReference type="Proteomes" id="UP000196573">
    <property type="component" value="Unassembled WGS sequence"/>
</dbReference>